<evidence type="ECO:0000259" key="12">
    <source>
        <dbReference type="PROSITE" id="PS51296"/>
    </source>
</evidence>
<keyword evidence="14" id="KW-1185">Reference proteome</keyword>
<comment type="cofactor">
    <cofactor evidence="9">
        <name>[2Fe-2S] cluster</name>
        <dbReference type="ChEBI" id="CHEBI:190135"/>
    </cofactor>
</comment>
<evidence type="ECO:0000256" key="11">
    <source>
        <dbReference type="SAM" id="SignalP"/>
    </source>
</evidence>
<evidence type="ECO:0000256" key="3">
    <source>
        <dbReference type="ARBA" id="ARBA00022714"/>
    </source>
</evidence>
<dbReference type="PROSITE" id="PS51257">
    <property type="entry name" value="PROKAR_LIPOPROTEIN"/>
    <property type="match status" value="1"/>
</dbReference>
<keyword evidence="3" id="KW-0001">2Fe-2S</keyword>
<feature type="domain" description="Rieske" evidence="12">
    <location>
        <begin position="58"/>
        <end position="150"/>
    </location>
</feature>
<dbReference type="GO" id="GO:0004497">
    <property type="term" value="F:monooxygenase activity"/>
    <property type="evidence" value="ECO:0007669"/>
    <property type="project" value="UniProtKB-ARBA"/>
</dbReference>
<evidence type="ECO:0000256" key="4">
    <source>
        <dbReference type="ARBA" id="ARBA00022723"/>
    </source>
</evidence>
<dbReference type="FunFam" id="2.102.10.10:FF:000016">
    <property type="entry name" value="Nitrite reductase/ring-hydroxylating ferredoxin subunit"/>
    <property type="match status" value="1"/>
</dbReference>
<evidence type="ECO:0000313" key="13">
    <source>
        <dbReference type="EMBL" id="GIH08630.1"/>
    </source>
</evidence>
<dbReference type="Pfam" id="PF00355">
    <property type="entry name" value="Rieske"/>
    <property type="match status" value="1"/>
</dbReference>
<feature type="region of interest" description="Disordered" evidence="10">
    <location>
        <begin position="29"/>
        <end position="56"/>
    </location>
</feature>
<dbReference type="SUPFAM" id="SSF50022">
    <property type="entry name" value="ISP domain"/>
    <property type="match status" value="1"/>
</dbReference>
<dbReference type="Gene3D" id="2.102.10.10">
    <property type="entry name" value="Rieske [2Fe-2S] iron-sulphur domain"/>
    <property type="match status" value="1"/>
</dbReference>
<evidence type="ECO:0000256" key="2">
    <source>
        <dbReference type="ARBA" id="ARBA00015816"/>
    </source>
</evidence>
<evidence type="ECO:0000256" key="6">
    <source>
        <dbReference type="ARBA" id="ARBA00023014"/>
    </source>
</evidence>
<feature type="compositionally biased region" description="Low complexity" evidence="10">
    <location>
        <begin position="32"/>
        <end position="50"/>
    </location>
</feature>
<dbReference type="CDD" id="cd03467">
    <property type="entry name" value="Rieske"/>
    <property type="match status" value="1"/>
</dbReference>
<evidence type="ECO:0000256" key="7">
    <source>
        <dbReference type="ARBA" id="ARBA00023157"/>
    </source>
</evidence>
<name>A0A8J3QFG7_9ACTN</name>
<dbReference type="GO" id="GO:0046872">
    <property type="term" value="F:metal ion binding"/>
    <property type="evidence" value="ECO:0007669"/>
    <property type="project" value="UniProtKB-KW"/>
</dbReference>
<evidence type="ECO:0000256" key="10">
    <source>
        <dbReference type="SAM" id="MobiDB-lite"/>
    </source>
</evidence>
<comment type="caution">
    <text evidence="13">The sequence shown here is derived from an EMBL/GenBank/DDBJ whole genome shotgun (WGS) entry which is preliminary data.</text>
</comment>
<dbReference type="PROSITE" id="PS51296">
    <property type="entry name" value="RIESKE"/>
    <property type="match status" value="1"/>
</dbReference>
<keyword evidence="5" id="KW-0408">Iron</keyword>
<reference evidence="13" key="1">
    <citation type="submission" date="2021-01" db="EMBL/GenBank/DDBJ databases">
        <title>Whole genome shotgun sequence of Rhizocola hellebori NBRC 109834.</title>
        <authorList>
            <person name="Komaki H."/>
            <person name="Tamura T."/>
        </authorList>
    </citation>
    <scope>NUCLEOTIDE SEQUENCE</scope>
    <source>
        <strain evidence="13">NBRC 109834</strain>
    </source>
</reference>
<keyword evidence="11" id="KW-0732">Signal</keyword>
<evidence type="ECO:0000256" key="9">
    <source>
        <dbReference type="ARBA" id="ARBA00034078"/>
    </source>
</evidence>
<dbReference type="InterPro" id="IPR036922">
    <property type="entry name" value="Rieske_2Fe-2S_sf"/>
</dbReference>
<evidence type="ECO:0000313" key="14">
    <source>
        <dbReference type="Proteomes" id="UP000612899"/>
    </source>
</evidence>
<keyword evidence="4" id="KW-0479">Metal-binding</keyword>
<proteinExistence type="predicted"/>
<dbReference type="GO" id="GO:0016020">
    <property type="term" value="C:membrane"/>
    <property type="evidence" value="ECO:0007669"/>
    <property type="project" value="InterPro"/>
</dbReference>
<protein>
    <recommendedName>
        <fullName evidence="2">Cytochrome bc1 complex Rieske iron-sulfur subunit</fullName>
    </recommendedName>
    <alternativeName>
        <fullName evidence="8">Cytochrome bc1 reductase complex subunit QcrA</fullName>
    </alternativeName>
</protein>
<dbReference type="RefSeq" id="WP_203912377.1">
    <property type="nucleotide sequence ID" value="NZ_BONY01000052.1"/>
</dbReference>
<dbReference type="InterPro" id="IPR014349">
    <property type="entry name" value="Rieske_Fe-S_prot"/>
</dbReference>
<dbReference type="AlphaFoldDB" id="A0A8J3QFG7"/>
<dbReference type="PRINTS" id="PR00162">
    <property type="entry name" value="RIESKE"/>
</dbReference>
<feature type="signal peptide" evidence="11">
    <location>
        <begin position="1"/>
        <end position="25"/>
    </location>
</feature>
<evidence type="ECO:0000256" key="8">
    <source>
        <dbReference type="ARBA" id="ARBA00029586"/>
    </source>
</evidence>
<dbReference type="PANTHER" id="PTHR10134">
    <property type="entry name" value="CYTOCHROME B-C1 COMPLEX SUBUNIT RIESKE, MITOCHONDRIAL"/>
    <property type="match status" value="1"/>
</dbReference>
<dbReference type="InterPro" id="IPR017941">
    <property type="entry name" value="Rieske_2Fe-2S"/>
</dbReference>
<gene>
    <name evidence="13" type="ORF">Rhe02_66970</name>
</gene>
<keyword evidence="6" id="KW-0411">Iron-sulfur</keyword>
<sequence>MTSRRVILTGGCAAAALLAGCQAYGDEQVAEPAQQQPPAQANAPGSSGPAAAPPAGAPALAKVADIPVGGGKVFADRKVVLTQPSAGVIKAFSAVCTHQGCTVEGVSGGTINCPCHGSAFKVADGSVAAGPAKRALPAVAVTVVDGAIKLA</sequence>
<evidence type="ECO:0000256" key="1">
    <source>
        <dbReference type="ARBA" id="ARBA00002494"/>
    </source>
</evidence>
<dbReference type="InterPro" id="IPR005805">
    <property type="entry name" value="Rieske_Fe-S_prot_C"/>
</dbReference>
<dbReference type="GO" id="GO:0016705">
    <property type="term" value="F:oxidoreductase activity, acting on paired donors, with incorporation or reduction of molecular oxygen"/>
    <property type="evidence" value="ECO:0007669"/>
    <property type="project" value="UniProtKB-ARBA"/>
</dbReference>
<comment type="function">
    <text evidence="1">Iron-sulfur subunit of the cytochrome bc1 complex, an essential component of the respiratory electron transport chain required for ATP synthesis. The bc1 complex catalyzes the oxidation of menaquinol and the reduction of cytochrome c in the respiratory chain. The bc1 complex operates through a Q-cycle mechanism that couples electron transfer to generation of the proton gradient that drives ATP synthesis.</text>
</comment>
<dbReference type="EMBL" id="BONY01000052">
    <property type="protein sequence ID" value="GIH08630.1"/>
    <property type="molecule type" value="Genomic_DNA"/>
</dbReference>
<feature type="chain" id="PRO_5035300232" description="Cytochrome bc1 complex Rieske iron-sulfur subunit" evidence="11">
    <location>
        <begin position="26"/>
        <end position="151"/>
    </location>
</feature>
<keyword evidence="7" id="KW-1015">Disulfide bond</keyword>
<evidence type="ECO:0000256" key="5">
    <source>
        <dbReference type="ARBA" id="ARBA00023004"/>
    </source>
</evidence>
<accession>A0A8J3QFG7</accession>
<dbReference type="Proteomes" id="UP000612899">
    <property type="component" value="Unassembled WGS sequence"/>
</dbReference>
<organism evidence="13 14">
    <name type="scientific">Rhizocola hellebori</name>
    <dbReference type="NCBI Taxonomy" id="1392758"/>
    <lineage>
        <taxon>Bacteria</taxon>
        <taxon>Bacillati</taxon>
        <taxon>Actinomycetota</taxon>
        <taxon>Actinomycetes</taxon>
        <taxon>Micromonosporales</taxon>
        <taxon>Micromonosporaceae</taxon>
        <taxon>Rhizocola</taxon>
    </lineage>
</organism>
<dbReference type="GO" id="GO:0051537">
    <property type="term" value="F:2 iron, 2 sulfur cluster binding"/>
    <property type="evidence" value="ECO:0007669"/>
    <property type="project" value="UniProtKB-KW"/>
</dbReference>